<accession>C1A7S2</accession>
<feature type="chain" id="PRO_5002906690" evidence="1">
    <location>
        <begin position="23"/>
        <end position="291"/>
    </location>
</feature>
<proteinExistence type="predicted"/>
<feature type="domain" description="Dienelactone hydrolase" evidence="2">
    <location>
        <begin position="79"/>
        <end position="288"/>
    </location>
</feature>
<sequence>MTMRSLRTLTATLALVAAPIGAAESQQQPQQQSQPDYAAAMHKEHAHEVPTASLGAGIAPRMAVVGDMVQYGTVDGAAVRGYLAKPKSAAKTGPAIVMVHEWWGINDNIKAMADRYAGEGYTVLAVDLFGGQVATTSDAAMKLYQAGMANIAKGERNVASAVDYLRKNGASSVGAVGYCFGGHWALRTGLAGGANVNAVVMYYGAPITAAPELSRLKAPVLGLFGGKDTGIPVDSVRAMEAQMKRAGRSVTIQVYPNAGHAFANPTGQAYDKATADDAWSRTLGFFKTNLK</sequence>
<protein>
    <submittedName>
        <fullName evidence="3">Putative dienelactone hydrolase</fullName>
    </submittedName>
</protein>
<dbReference type="SUPFAM" id="SSF53474">
    <property type="entry name" value="alpha/beta-Hydrolases"/>
    <property type="match status" value="1"/>
</dbReference>
<dbReference type="GO" id="GO:0016787">
    <property type="term" value="F:hydrolase activity"/>
    <property type="evidence" value="ECO:0007669"/>
    <property type="project" value="UniProtKB-KW"/>
</dbReference>
<evidence type="ECO:0000256" key="1">
    <source>
        <dbReference type="SAM" id="SignalP"/>
    </source>
</evidence>
<dbReference type="AlphaFoldDB" id="C1A7S2"/>
<feature type="signal peptide" evidence="1">
    <location>
        <begin position="1"/>
        <end position="22"/>
    </location>
</feature>
<dbReference type="Gene3D" id="3.40.50.1820">
    <property type="entry name" value="alpha/beta hydrolase"/>
    <property type="match status" value="1"/>
</dbReference>
<reference evidence="4" key="1">
    <citation type="submission" date="2006-03" db="EMBL/GenBank/DDBJ databases">
        <title>Complete genome sequence of Gemmatimonas aurantiaca T-27 that represents a novel phylum Gemmatimonadetes.</title>
        <authorList>
            <person name="Takasaki K."/>
            <person name="Ichikawa N."/>
            <person name="Miura H."/>
            <person name="Matsushita S."/>
            <person name="Watanabe Y."/>
            <person name="Oguchi A."/>
            <person name="Ankai A."/>
            <person name="Yashiro I."/>
            <person name="Takahashi M."/>
            <person name="Terui Y."/>
            <person name="Fukui S."/>
            <person name="Yokoyama H."/>
            <person name="Tanikawa S."/>
            <person name="Hanada S."/>
            <person name="Kamagata Y."/>
            <person name="Fujita N."/>
        </authorList>
    </citation>
    <scope>NUCLEOTIDE SEQUENCE [LARGE SCALE GENOMIC DNA]</scope>
    <source>
        <strain evidence="4">T-27 / DSM 14586 / JCM 11422 / NBRC 100505</strain>
    </source>
</reference>
<dbReference type="eggNOG" id="COG0412">
    <property type="taxonomic scope" value="Bacteria"/>
</dbReference>
<dbReference type="InterPro" id="IPR029058">
    <property type="entry name" value="AB_hydrolase_fold"/>
</dbReference>
<dbReference type="HOGENOM" id="CLU_054590_7_2_0"/>
<evidence type="ECO:0000313" key="3">
    <source>
        <dbReference type="EMBL" id="BAH38282.1"/>
    </source>
</evidence>
<dbReference type="EMBL" id="AP009153">
    <property type="protein sequence ID" value="BAH38282.1"/>
    <property type="molecule type" value="Genomic_DNA"/>
</dbReference>
<keyword evidence="4" id="KW-1185">Reference proteome</keyword>
<dbReference type="STRING" id="379066.GAU_1240"/>
<evidence type="ECO:0000259" key="2">
    <source>
        <dbReference type="Pfam" id="PF01738"/>
    </source>
</evidence>
<dbReference type="KEGG" id="gau:GAU_1240"/>
<dbReference type="Pfam" id="PF01738">
    <property type="entry name" value="DLH"/>
    <property type="match status" value="1"/>
</dbReference>
<organism evidence="3 4">
    <name type="scientific">Gemmatimonas aurantiaca (strain DSM 14586 / JCM 11422 / NBRC 100505 / T-27)</name>
    <dbReference type="NCBI Taxonomy" id="379066"/>
    <lineage>
        <taxon>Bacteria</taxon>
        <taxon>Pseudomonadati</taxon>
        <taxon>Gemmatimonadota</taxon>
        <taxon>Gemmatimonadia</taxon>
        <taxon>Gemmatimonadales</taxon>
        <taxon>Gemmatimonadaceae</taxon>
        <taxon>Gemmatimonas</taxon>
    </lineage>
</organism>
<gene>
    <name evidence="3" type="ordered locus">GAU_1240</name>
</gene>
<dbReference type="PANTHER" id="PTHR46623">
    <property type="entry name" value="CARBOXYMETHYLENEBUTENOLIDASE-RELATED"/>
    <property type="match status" value="1"/>
</dbReference>
<dbReference type="PANTHER" id="PTHR46623:SF6">
    <property type="entry name" value="ALPHA_BETA-HYDROLASES SUPERFAMILY PROTEIN"/>
    <property type="match status" value="1"/>
</dbReference>
<evidence type="ECO:0000313" key="4">
    <source>
        <dbReference type="Proteomes" id="UP000002209"/>
    </source>
</evidence>
<dbReference type="Proteomes" id="UP000002209">
    <property type="component" value="Chromosome"/>
</dbReference>
<keyword evidence="3" id="KW-0378">Hydrolase</keyword>
<dbReference type="InterPro" id="IPR002925">
    <property type="entry name" value="Dienelactn_hydro"/>
</dbReference>
<name>C1A7S2_GEMAT</name>
<keyword evidence="1" id="KW-0732">Signal</keyword>
<dbReference type="InterPro" id="IPR051049">
    <property type="entry name" value="Dienelactone_hydrolase-like"/>
</dbReference>